<feature type="transmembrane region" description="Helical" evidence="1">
    <location>
        <begin position="430"/>
        <end position="452"/>
    </location>
</feature>
<dbReference type="InterPro" id="IPR050491">
    <property type="entry name" value="AmpC-like"/>
</dbReference>
<keyword evidence="3" id="KW-0378">Hydrolase</keyword>
<dbReference type="InterPro" id="IPR012338">
    <property type="entry name" value="Beta-lactam/transpept-like"/>
</dbReference>
<dbReference type="EC" id="3.1.1.103" evidence="3"/>
<comment type="caution">
    <text evidence="3">The sequence shown here is derived from an EMBL/GenBank/DDBJ whole genome shotgun (WGS) entry which is preliminary data.</text>
</comment>
<protein>
    <submittedName>
        <fullName evidence="3">Serine hydrolase domain-containing protein</fullName>
        <ecNumber evidence="3">3.1.1.103</ecNumber>
    </submittedName>
</protein>
<keyword evidence="1" id="KW-0472">Membrane</keyword>
<dbReference type="GO" id="GO:0016787">
    <property type="term" value="F:hydrolase activity"/>
    <property type="evidence" value="ECO:0007669"/>
    <property type="project" value="UniProtKB-KW"/>
</dbReference>
<evidence type="ECO:0000256" key="1">
    <source>
        <dbReference type="SAM" id="Phobius"/>
    </source>
</evidence>
<evidence type="ECO:0000259" key="2">
    <source>
        <dbReference type="Pfam" id="PF00144"/>
    </source>
</evidence>
<evidence type="ECO:0000313" key="4">
    <source>
        <dbReference type="Proteomes" id="UP001271648"/>
    </source>
</evidence>
<evidence type="ECO:0000313" key="3">
    <source>
        <dbReference type="EMBL" id="MDW0117288.1"/>
    </source>
</evidence>
<dbReference type="AlphaFoldDB" id="A0AAW9ADS0"/>
<dbReference type="Gene3D" id="3.40.710.10">
    <property type="entry name" value="DD-peptidase/beta-lactamase superfamily"/>
    <property type="match status" value="1"/>
</dbReference>
<name>A0AAW9ADS0_9BACL</name>
<keyword evidence="1" id="KW-1133">Transmembrane helix</keyword>
<feature type="transmembrane region" description="Helical" evidence="1">
    <location>
        <begin position="345"/>
        <end position="370"/>
    </location>
</feature>
<dbReference type="PANTHER" id="PTHR46825:SF9">
    <property type="entry name" value="BETA-LACTAMASE-RELATED DOMAIN-CONTAINING PROTEIN"/>
    <property type="match status" value="1"/>
</dbReference>
<dbReference type="RefSeq" id="WP_283732151.1">
    <property type="nucleotide sequence ID" value="NZ_CP125968.1"/>
</dbReference>
<dbReference type="EMBL" id="JAUBDJ010000005">
    <property type="protein sequence ID" value="MDW0117288.1"/>
    <property type="molecule type" value="Genomic_DNA"/>
</dbReference>
<dbReference type="PANTHER" id="PTHR46825">
    <property type="entry name" value="D-ALANYL-D-ALANINE-CARBOXYPEPTIDASE/ENDOPEPTIDASE AMPH"/>
    <property type="match status" value="1"/>
</dbReference>
<dbReference type="Pfam" id="PF00144">
    <property type="entry name" value="Beta-lactamase"/>
    <property type="match status" value="1"/>
</dbReference>
<reference evidence="3 4" key="1">
    <citation type="submission" date="2023-06" db="EMBL/GenBank/DDBJ databases">
        <title>Sporosarcina sp. nov., isolated from Korean traditional fermented seafood 'Jeotgal'.</title>
        <authorList>
            <person name="Yang A.I."/>
            <person name="Shin N.-R."/>
        </authorList>
    </citation>
    <scope>NUCLEOTIDE SEQUENCE [LARGE SCALE GENOMIC DNA]</scope>
    <source>
        <strain evidence="3 4">KCTC43456</strain>
    </source>
</reference>
<organism evidence="3 4">
    <name type="scientific">Sporosarcina thermotolerans</name>
    <dbReference type="NCBI Taxonomy" id="633404"/>
    <lineage>
        <taxon>Bacteria</taxon>
        <taxon>Bacillati</taxon>
        <taxon>Bacillota</taxon>
        <taxon>Bacilli</taxon>
        <taxon>Bacillales</taxon>
        <taxon>Caryophanaceae</taxon>
        <taxon>Sporosarcina</taxon>
    </lineage>
</organism>
<proteinExistence type="predicted"/>
<keyword evidence="1" id="KW-0812">Transmembrane</keyword>
<dbReference type="Proteomes" id="UP001271648">
    <property type="component" value="Unassembled WGS sequence"/>
</dbReference>
<dbReference type="SUPFAM" id="SSF56601">
    <property type="entry name" value="beta-lactamase/transpeptidase-like"/>
    <property type="match status" value="1"/>
</dbReference>
<sequence>MIDEEIEYNMRTHNIPSMAFSLVDRNGVVYSKGYGTLNVGDKSELINESTNFHLGSVSKVFVSLGILKLQEEGYIDIEQPVVDYLPWFSTKDTLLSNEIKIEHLLNHSSGLPGRLNVHEISSLESREIINKIKHKLKNVTLVGKPGTVNEYTNMNTDLLQLVIEEVTGKSFIQYMEENLFTPLQMNRTGYFIFDDSQLSNTAMGHRYHWGKIKPFKEELVYATSASAGLSSNVDDLSKFLCLLLNDGQGAQGKLLDRSSIDQMFKPNQYGAGYNWNVYPHNISMDGGLPGFTSTIVLSSDKTFGLILLANSKQDITYHSGFNLYRIIDGGTPTKLLEKDFPKIHLLVQIILFIVIIFSILILYIVGLTIFQLFKGTKEISFRKPSFKKIRIISFILIIYLGIMYFIYIQMPFYIGVPALQNFKMEPDTVGLLYIISVVWSIFTILLCGKIIFIQKTWQSSAGQLTSPLRKSEPYHK</sequence>
<feature type="domain" description="Beta-lactamase-related" evidence="2">
    <location>
        <begin position="3"/>
        <end position="314"/>
    </location>
</feature>
<accession>A0AAW9ADS0</accession>
<keyword evidence="4" id="KW-1185">Reference proteome</keyword>
<gene>
    <name evidence="3" type="ORF">QTL97_10105</name>
</gene>
<dbReference type="InterPro" id="IPR001466">
    <property type="entry name" value="Beta-lactam-related"/>
</dbReference>
<feature type="transmembrane region" description="Helical" evidence="1">
    <location>
        <begin position="391"/>
        <end position="410"/>
    </location>
</feature>